<dbReference type="InterPro" id="IPR015940">
    <property type="entry name" value="UBA"/>
</dbReference>
<organism evidence="8">
    <name type="scientific">Ananas comosus var. bracteatus</name>
    <name type="common">red pineapple</name>
    <dbReference type="NCBI Taxonomy" id="296719"/>
    <lineage>
        <taxon>Eukaryota</taxon>
        <taxon>Viridiplantae</taxon>
        <taxon>Streptophyta</taxon>
        <taxon>Embryophyta</taxon>
        <taxon>Tracheophyta</taxon>
        <taxon>Spermatophyta</taxon>
        <taxon>Magnoliopsida</taxon>
        <taxon>Liliopsida</taxon>
        <taxon>Poales</taxon>
        <taxon>Bromeliaceae</taxon>
        <taxon>Bromelioideae</taxon>
        <taxon>Ananas</taxon>
    </lineage>
</organism>
<dbReference type="InterPro" id="IPR021109">
    <property type="entry name" value="Peptidase_aspartic_dom_sf"/>
</dbReference>
<dbReference type="CDD" id="cd05479">
    <property type="entry name" value="RP_DDI"/>
    <property type="match status" value="1"/>
</dbReference>
<keyword evidence="4" id="KW-0378">Hydrolase</keyword>
<evidence type="ECO:0008006" key="9">
    <source>
        <dbReference type="Google" id="ProtNLM"/>
    </source>
</evidence>
<gene>
    <name evidence="8" type="ORF">CB5_LOCUS6171</name>
</gene>
<feature type="domain" description="Ubiquitin-like" evidence="7">
    <location>
        <begin position="525"/>
        <end position="578"/>
    </location>
</feature>
<dbReference type="InterPro" id="IPR000626">
    <property type="entry name" value="Ubiquitin-like_dom"/>
</dbReference>
<dbReference type="Pfam" id="PF00627">
    <property type="entry name" value="UBA"/>
    <property type="match status" value="1"/>
</dbReference>
<dbReference type="SUPFAM" id="SSF50630">
    <property type="entry name" value="Acid proteases"/>
    <property type="match status" value="1"/>
</dbReference>
<dbReference type="SMART" id="SM00165">
    <property type="entry name" value="UBA"/>
    <property type="match status" value="1"/>
</dbReference>
<dbReference type="Gene3D" id="1.10.8.10">
    <property type="entry name" value="DNA helicase RuvA subunit, C-terminal domain"/>
    <property type="match status" value="1"/>
</dbReference>
<comment type="similarity">
    <text evidence="1">Belongs to the DDI1 family.</text>
</comment>
<proteinExistence type="inferred from homology"/>
<protein>
    <recommendedName>
        <fullName evidence="9">DNA damage-inducible protein 1</fullName>
    </recommendedName>
</protein>
<dbReference type="Pfam" id="PF09668">
    <property type="entry name" value="Asp_protease"/>
    <property type="match status" value="1"/>
</dbReference>
<evidence type="ECO:0000256" key="2">
    <source>
        <dbReference type="ARBA" id="ARBA00022670"/>
    </source>
</evidence>
<dbReference type="Pfam" id="PF00240">
    <property type="entry name" value="ubiquitin"/>
    <property type="match status" value="1"/>
</dbReference>
<keyword evidence="3" id="KW-0064">Aspartyl protease</keyword>
<dbReference type="GO" id="GO:0031593">
    <property type="term" value="F:polyubiquitin modification-dependent protein binding"/>
    <property type="evidence" value="ECO:0007669"/>
    <property type="project" value="UniProtKB-ARBA"/>
</dbReference>
<feature type="region of interest" description="Disordered" evidence="5">
    <location>
        <begin position="834"/>
        <end position="872"/>
    </location>
</feature>
<dbReference type="PROSITE" id="PS50030">
    <property type="entry name" value="UBA"/>
    <property type="match status" value="1"/>
</dbReference>
<feature type="compositionally biased region" description="Polar residues" evidence="5">
    <location>
        <begin position="836"/>
        <end position="853"/>
    </location>
</feature>
<evidence type="ECO:0000259" key="7">
    <source>
        <dbReference type="PROSITE" id="PS50053"/>
    </source>
</evidence>
<dbReference type="InterPro" id="IPR029071">
    <property type="entry name" value="Ubiquitin-like_domsf"/>
</dbReference>
<dbReference type="SUPFAM" id="SSF46934">
    <property type="entry name" value="UBA-like"/>
    <property type="match status" value="1"/>
</dbReference>
<dbReference type="InterPro" id="IPR009060">
    <property type="entry name" value="UBA-like_sf"/>
</dbReference>
<keyword evidence="2" id="KW-0645">Protease</keyword>
<dbReference type="GO" id="GO:0006508">
    <property type="term" value="P:proteolysis"/>
    <property type="evidence" value="ECO:0007669"/>
    <property type="project" value="UniProtKB-KW"/>
</dbReference>
<evidence type="ECO:0000256" key="4">
    <source>
        <dbReference type="ARBA" id="ARBA00022801"/>
    </source>
</evidence>
<dbReference type="FunFam" id="2.40.70.10:FF:000005">
    <property type="entry name" value="DNA damage inducible 1 homolog 2"/>
    <property type="match status" value="1"/>
</dbReference>
<name>A0A6V7NWL6_ANACO</name>
<reference evidence="8" key="1">
    <citation type="submission" date="2020-07" db="EMBL/GenBank/DDBJ databases">
        <authorList>
            <person name="Lin J."/>
        </authorList>
    </citation>
    <scope>NUCLEOTIDE SEQUENCE</scope>
</reference>
<dbReference type="Gene3D" id="2.40.70.10">
    <property type="entry name" value="Acid Proteases"/>
    <property type="match status" value="1"/>
</dbReference>
<feature type="compositionally biased region" description="Low complexity" evidence="5">
    <location>
        <begin position="856"/>
        <end position="870"/>
    </location>
</feature>
<dbReference type="Gene3D" id="3.10.20.90">
    <property type="entry name" value="Phosphatidylinositol 3-kinase Catalytic Subunit, Chain A, domain 1"/>
    <property type="match status" value="1"/>
</dbReference>
<dbReference type="AlphaFoldDB" id="A0A6V7NWL6"/>
<dbReference type="PANTHER" id="PTHR12917:SF1">
    <property type="entry name" value="AT13091P"/>
    <property type="match status" value="1"/>
</dbReference>
<dbReference type="CDD" id="cd14309">
    <property type="entry name" value="UBA_scDdi1_like"/>
    <property type="match status" value="1"/>
</dbReference>
<dbReference type="GO" id="GO:0004190">
    <property type="term" value="F:aspartic-type endopeptidase activity"/>
    <property type="evidence" value="ECO:0007669"/>
    <property type="project" value="UniProtKB-KW"/>
</dbReference>
<evidence type="ECO:0000256" key="3">
    <source>
        <dbReference type="ARBA" id="ARBA00022750"/>
    </source>
</evidence>
<dbReference type="InterPro" id="IPR019103">
    <property type="entry name" value="Peptidase_aspartic_DDI1-type"/>
</dbReference>
<dbReference type="PANTHER" id="PTHR12917">
    <property type="entry name" value="ASPARTYL PROTEASE DDI-RELATED"/>
    <property type="match status" value="1"/>
</dbReference>
<evidence type="ECO:0000259" key="6">
    <source>
        <dbReference type="PROSITE" id="PS50030"/>
    </source>
</evidence>
<dbReference type="EMBL" id="LR862142">
    <property type="protein sequence ID" value="CAD1822960.1"/>
    <property type="molecule type" value="Genomic_DNA"/>
</dbReference>
<feature type="domain" description="UBA" evidence="6">
    <location>
        <begin position="872"/>
        <end position="912"/>
    </location>
</feature>
<evidence type="ECO:0000256" key="5">
    <source>
        <dbReference type="SAM" id="MobiDB-lite"/>
    </source>
</evidence>
<dbReference type="PROSITE" id="PS50053">
    <property type="entry name" value="UBIQUITIN_2"/>
    <property type="match status" value="1"/>
</dbReference>
<evidence type="ECO:0000313" key="8">
    <source>
        <dbReference type="EMBL" id="CAD1822960.1"/>
    </source>
</evidence>
<evidence type="ECO:0000256" key="1">
    <source>
        <dbReference type="ARBA" id="ARBA00009136"/>
    </source>
</evidence>
<dbReference type="SUPFAM" id="SSF54236">
    <property type="entry name" value="Ubiquitin-like"/>
    <property type="match status" value="1"/>
</dbReference>
<accession>A0A6V7NWL6</accession>
<sequence length="912" mass="102340">MKITVMTTDEQFITLDVDPDETYFDRYQVPEQQWIGIASMHIEGDARFWKQAYFFNRPEVNWSEFSDAICKRFTKVEVRYPIQEFSTYKQPSLVERYRENGETVKRHEFTTQEDTHRYEGPLELLRGRHVPAREQMVTAQTPIEGKELISITTSAEKKVGSLIHFETHESAAVKGLEQKHETSLQIEANRMCKVKLRDSVSEPEELLKPLTAQPPLLKPAHNGQNAYTASTKFGSTAEAAENTTHNSKESIDYNLIEGAASSDLQQVEEGNVYEATSNGDSDNQTQLTLLNDRNLHSLIDFGTAKATKVGSTTVVPLMVTVDHGHKVQNKNSCPQFARKERGHKLLVDSRKSRLTSFGTVLEINGMKENRPVVFDPGPNKVTFHSIEGASRMPNITKGLPMVIKPRAQLVAAQPYVIKPGAAMQRQQEKSEDLRVQKPIQISNLAETCHVWGFMDEYKELGTVLVMPHPCSLSLFYEQAKLKESNRELGYFPPIYVSIIFENARVDSISSWCKQSEQVRHYLMEQLNTTQQVENVKALLEVETSISLQQQQLLFNGKEMRNSERLSSLQVRDGDMVMMASVAASNDLRLNPDGSAVNPRAFQQQIRRDSQLMAQLLQNDPALSQAVVGDNLDDLQNILRERHQQRLELRRKQEEEIALMYADPFDVESQKKIEAAIRQKGIDENWEAALEYNPEAFARVVMLYVDMEVNGVPLKAFVDSGAQSTIISKSCAERCGLLRLLDQRYKGVAVGVGQSEIIGRIHVAPIKIGHSFYPCSFTVLDAPNMEFLFGLDMLRKHQCIIDLKENVLRVGGGEASVPFLQEKDIPSHVRDEERLSKQASLLGQGPSSGTSGAQGKTPGTNTSGTSSSDPTQGADFEAKVQKLVELGFDRNSVIQALKLFNGNEDRAAGFLFG</sequence>